<name>A0ABV7YVI4_9BACT</name>
<dbReference type="PANTHER" id="PTHR11473">
    <property type="entry name" value="AROMATIC AMINO ACID HYDROXYLASE"/>
    <property type="match status" value="1"/>
</dbReference>
<evidence type="ECO:0000256" key="5">
    <source>
        <dbReference type="ARBA" id="ARBA00023004"/>
    </source>
</evidence>
<dbReference type="EMBL" id="JBHRYQ010000001">
    <property type="protein sequence ID" value="MFC3811338.1"/>
    <property type="molecule type" value="Genomic_DNA"/>
</dbReference>
<proteinExistence type="inferred from homology"/>
<evidence type="ECO:0000256" key="2">
    <source>
        <dbReference type="ARBA" id="ARBA00009712"/>
    </source>
</evidence>
<sequence>MEINDIIAKLPKHLMQYVLDQDYSQYSPIDQAVWRHVMKKNVAYLPKVAHESYVSGLELAGISTEEIPTMYGMNRILQNIGWAAVAVDGFIPTSAFLEFQAYKVLVIAQDIRQLENISYTPAPDIIHESAGHAPIIANAEYSEYLRRMGEIGCRAIPSAEDQALYEATRSLAIIKEAYGSDTKKIAEAQEKVDYLQQNMGPLSEMARLRNLHWWTVEYGLIGSLDKPKIYGAGLLSSIGESISCLKPEVTKLPYTLAAADVSFDVTRPQPQLFVTPDFAHLSFVLEEFANQMSIRKGGAKGIERLIDSKQMGTLTYNTGLQVSGVFMEIIKDDQGKPIYIKTTGPTALSYHEKELIGHGTNYHAHGFGSPVGKLQNINIPIERMSPFDLEAYKIKEGKHTTLKFEGGIEVSGEVITGVRTVMGEIILISFKNCTVKYHEEILFRPEWGVFDMAVGNEIVSAFAGATDLNSFEVVPQKETEVKTESISKSAERLELEGLYAEVREMRNANKINRERLKEISNELEKKHPEDLLLKQEIAEF</sequence>
<dbReference type="PROSITE" id="PS51410">
    <property type="entry name" value="BH4_AAA_HYDROXYL_2"/>
    <property type="match status" value="1"/>
</dbReference>
<evidence type="ECO:0000256" key="4">
    <source>
        <dbReference type="ARBA" id="ARBA00023002"/>
    </source>
</evidence>
<dbReference type="PANTHER" id="PTHR11473:SF24">
    <property type="entry name" value="PHENYLALANINE-4-HYDROXYLASE"/>
    <property type="match status" value="1"/>
</dbReference>
<dbReference type="InterPro" id="IPR036329">
    <property type="entry name" value="Aro-AA_hydroxylase_C_sf"/>
</dbReference>
<evidence type="ECO:0000313" key="9">
    <source>
        <dbReference type="Proteomes" id="UP001595616"/>
    </source>
</evidence>
<comment type="caution">
    <text evidence="8">The sequence shown here is derived from an EMBL/GenBank/DDBJ whole genome shotgun (WGS) entry which is preliminary data.</text>
</comment>
<comment type="cofactor">
    <cofactor evidence="1">
        <name>Fe(2+)</name>
        <dbReference type="ChEBI" id="CHEBI:29033"/>
    </cofactor>
</comment>
<dbReference type="SUPFAM" id="SSF56534">
    <property type="entry name" value="Aromatic aminoacid monoxygenases, catalytic and oligomerization domains"/>
    <property type="match status" value="1"/>
</dbReference>
<gene>
    <name evidence="8" type="ORF">ACFOOI_11800</name>
</gene>
<dbReference type="GO" id="GO:0016491">
    <property type="term" value="F:oxidoreductase activity"/>
    <property type="evidence" value="ECO:0007669"/>
    <property type="project" value="UniProtKB-KW"/>
</dbReference>
<keyword evidence="4 8" id="KW-0560">Oxidoreductase</keyword>
<evidence type="ECO:0000313" key="8">
    <source>
        <dbReference type="EMBL" id="MFC3811338.1"/>
    </source>
</evidence>
<dbReference type="InterPro" id="IPR036951">
    <property type="entry name" value="ArAA_hydroxylase_sf"/>
</dbReference>
<evidence type="ECO:0000259" key="7">
    <source>
        <dbReference type="PROSITE" id="PS51410"/>
    </source>
</evidence>
<evidence type="ECO:0000256" key="1">
    <source>
        <dbReference type="ARBA" id="ARBA00001954"/>
    </source>
</evidence>
<organism evidence="8 9">
    <name type="scientific">Lacihabitans lacunae</name>
    <dbReference type="NCBI Taxonomy" id="1028214"/>
    <lineage>
        <taxon>Bacteria</taxon>
        <taxon>Pseudomonadati</taxon>
        <taxon>Bacteroidota</taxon>
        <taxon>Cytophagia</taxon>
        <taxon>Cytophagales</taxon>
        <taxon>Leadbetterellaceae</taxon>
        <taxon>Lacihabitans</taxon>
    </lineage>
</organism>
<dbReference type="InterPro" id="IPR001273">
    <property type="entry name" value="ArAA_hydroxylase"/>
</dbReference>
<feature type="domain" description="Biopterin-dependent aromatic amino acid hydroxylase family profile" evidence="7">
    <location>
        <begin position="1"/>
        <end position="338"/>
    </location>
</feature>
<dbReference type="EC" id="1.14.16.-" evidence="8"/>
<evidence type="ECO:0000256" key="6">
    <source>
        <dbReference type="ARBA" id="ARBA00023033"/>
    </source>
</evidence>
<dbReference type="InterPro" id="IPR019774">
    <property type="entry name" value="Aromatic-AA_hydroxylase_C"/>
</dbReference>
<keyword evidence="5" id="KW-0408">Iron</keyword>
<accession>A0ABV7YVI4</accession>
<protein>
    <submittedName>
        <fullName evidence="8">Aromatic amino acid hydroxylase</fullName>
        <ecNumber evidence="8">1.14.16.-</ecNumber>
    </submittedName>
</protein>
<keyword evidence="6" id="KW-0503">Monooxygenase</keyword>
<dbReference type="Proteomes" id="UP001595616">
    <property type="component" value="Unassembled WGS sequence"/>
</dbReference>
<dbReference type="Pfam" id="PF00351">
    <property type="entry name" value="Biopterin_H"/>
    <property type="match status" value="2"/>
</dbReference>
<dbReference type="RefSeq" id="WP_379838179.1">
    <property type="nucleotide sequence ID" value="NZ_JBHRYQ010000001.1"/>
</dbReference>
<dbReference type="Gene3D" id="1.10.800.10">
    <property type="entry name" value="Aromatic amino acid hydroxylase"/>
    <property type="match status" value="1"/>
</dbReference>
<reference evidence="9" key="1">
    <citation type="journal article" date="2019" name="Int. J. Syst. Evol. Microbiol.">
        <title>The Global Catalogue of Microorganisms (GCM) 10K type strain sequencing project: providing services to taxonomists for standard genome sequencing and annotation.</title>
        <authorList>
            <consortium name="The Broad Institute Genomics Platform"/>
            <consortium name="The Broad Institute Genome Sequencing Center for Infectious Disease"/>
            <person name="Wu L."/>
            <person name="Ma J."/>
        </authorList>
    </citation>
    <scope>NUCLEOTIDE SEQUENCE [LARGE SCALE GENOMIC DNA]</scope>
    <source>
        <strain evidence="9">CECT 7956</strain>
    </source>
</reference>
<keyword evidence="9" id="KW-1185">Reference proteome</keyword>
<dbReference type="NCBIfam" id="NF010657">
    <property type="entry name" value="PRK14056.1"/>
    <property type="match status" value="1"/>
</dbReference>
<comment type="similarity">
    <text evidence="2">Belongs to the biopterin-dependent aromatic amino acid hydroxylase family.</text>
</comment>
<evidence type="ECO:0000256" key="3">
    <source>
        <dbReference type="ARBA" id="ARBA00022723"/>
    </source>
</evidence>
<keyword evidence="3" id="KW-0479">Metal-binding</keyword>